<dbReference type="Gene3D" id="3.30.457.10">
    <property type="entry name" value="Copper amine oxidase-like, N-terminal domain"/>
    <property type="match status" value="2"/>
</dbReference>
<dbReference type="InterPro" id="IPR036582">
    <property type="entry name" value="Mao_N_sf"/>
</dbReference>
<keyword evidence="4" id="KW-1185">Reference proteome</keyword>
<dbReference type="PANTHER" id="PTHR40446">
    <property type="entry name" value="N-ACETYLGLUCOSAMINE-1-PHOSPHODIESTER ALPHA-N-ACETYLGLUCOSAMINIDASE"/>
    <property type="match status" value="1"/>
</dbReference>
<dbReference type="Proteomes" id="UP001596047">
    <property type="component" value="Unassembled WGS sequence"/>
</dbReference>
<accession>A0ABW0W6I3</accession>
<protein>
    <submittedName>
        <fullName evidence="3">Stalk domain-containing protein</fullName>
    </submittedName>
</protein>
<organism evidence="3 4">
    <name type="scientific">Paenibacillus solisilvae</name>
    <dbReference type="NCBI Taxonomy" id="2486751"/>
    <lineage>
        <taxon>Bacteria</taxon>
        <taxon>Bacillati</taxon>
        <taxon>Bacillota</taxon>
        <taxon>Bacilli</taxon>
        <taxon>Bacillales</taxon>
        <taxon>Paenibacillaceae</taxon>
        <taxon>Paenibacillus</taxon>
    </lineage>
</organism>
<dbReference type="Pfam" id="PF07833">
    <property type="entry name" value="Cu_amine_oxidN1"/>
    <property type="match status" value="1"/>
</dbReference>
<gene>
    <name evidence="3" type="ORF">ACFPYJ_29060</name>
</gene>
<feature type="domain" description="Phosphodiester glycosidase" evidence="2">
    <location>
        <begin position="264"/>
        <end position="451"/>
    </location>
</feature>
<feature type="domain" description="Copper amine oxidase-like N-terminal" evidence="1">
    <location>
        <begin position="813"/>
        <end position="918"/>
    </location>
</feature>
<dbReference type="EMBL" id="JBHSOW010000115">
    <property type="protein sequence ID" value="MFC5653088.1"/>
    <property type="molecule type" value="Genomic_DNA"/>
</dbReference>
<evidence type="ECO:0000259" key="1">
    <source>
        <dbReference type="Pfam" id="PF07833"/>
    </source>
</evidence>
<dbReference type="PANTHER" id="PTHR40446:SF2">
    <property type="entry name" value="N-ACETYLGLUCOSAMINE-1-PHOSPHODIESTER ALPHA-N-ACETYLGLUCOSAMINIDASE"/>
    <property type="match status" value="1"/>
</dbReference>
<evidence type="ECO:0000259" key="2">
    <source>
        <dbReference type="Pfam" id="PF09992"/>
    </source>
</evidence>
<sequence length="920" mass="97505">MRNPEKNNHTPIHSALKKTILTAYKPTSKRMLVMTLGASLLVQPLSIAIPTYAAAASSEEAAAASQTMTTQASVKQLVQLSEEMITSGAKRIDYRWANKLSDGAELSNVHVIEIDLANPYVKLDVMNGKAGTVTGVSSVGNMVNKSGAVAGVNADYFNVSSGKGTPIGAEVTSGNLTASTSELTGMYAFAVTKDRKPIIDTFGFEGNITAADGSSFALAGINKASYRTEPDNGYSHANAMYIYTSAWTVSRPDASDSATTPTEVLVQNDIVKEIVTNGKIQGNPPVDGYILRTHGKAAQFVRDHLLIGQPIKANYNLIANSSGAKVDPSTLQMLVGGHTILVDQGAAAKFSRNPSSISPASDRARTAVGYSKDGSKVMLVTVEDSGSSKGVTLEELQKLLVQLGVWRGINLDGGGSTTMIARPLGETGTQLSFPTEYGVTQRQVANAIGVFTTAPQGQLRGIKASGNTTLFVGQQSSYAMKAYDTFYNPIDPGSLTPFWKSSSAIGTFAGNTFTAAKAGQTTITVQSGSINDKLAVEVIGGDQIAQMSVDASSPVLEQGKTISLPVRVTLKDGRKMTVPAESVKWELRGFTGSVNGNSLTINTVNSASSVGYAIARYDGYSAMAVLAGGADKKFEDFEKVTYPISFSGTNGVLGSASVVTGLPGNESSSSLQLNYDFSAGTGTKAAYAVLNGAGLSVEGTPSAMTMSVMGDSSFNWLRAEFMDKAGKSYLVTLADQVDWSGWKQLKVNLPADQITYPVKLKRIYAASIADGQDERLLIGSLAFDNISFQFPAVVPELPKTKIELKVGSKSASVAGKPYKLDVAPVVLNNTTYLPLRFITEAMGAQINWEGTLKRVSVLRGDKLLEMWLGRKEFLLNGIRKQSEVAPISRGGRSLVPIRLVSEQLGLIVKWDGKMGTITVE</sequence>
<dbReference type="Pfam" id="PF09992">
    <property type="entry name" value="NAGPA"/>
    <property type="match status" value="1"/>
</dbReference>
<dbReference type="SUPFAM" id="SSF55383">
    <property type="entry name" value="Copper amine oxidase, domain N"/>
    <property type="match status" value="1"/>
</dbReference>
<comment type="caution">
    <text evidence="3">The sequence shown here is derived from an EMBL/GenBank/DDBJ whole genome shotgun (WGS) entry which is preliminary data.</text>
</comment>
<evidence type="ECO:0000313" key="3">
    <source>
        <dbReference type="EMBL" id="MFC5653088.1"/>
    </source>
</evidence>
<proteinExistence type="predicted"/>
<name>A0ABW0W6I3_9BACL</name>
<dbReference type="InterPro" id="IPR012854">
    <property type="entry name" value="Cu_amine_oxidase-like_N"/>
</dbReference>
<evidence type="ECO:0000313" key="4">
    <source>
        <dbReference type="Proteomes" id="UP001596047"/>
    </source>
</evidence>
<dbReference type="InterPro" id="IPR018711">
    <property type="entry name" value="NAGPA"/>
</dbReference>
<dbReference type="RefSeq" id="WP_379191743.1">
    <property type="nucleotide sequence ID" value="NZ_JBHSOW010000115.1"/>
</dbReference>
<reference evidence="4" key="1">
    <citation type="journal article" date="2019" name="Int. J. Syst. Evol. Microbiol.">
        <title>The Global Catalogue of Microorganisms (GCM) 10K type strain sequencing project: providing services to taxonomists for standard genome sequencing and annotation.</title>
        <authorList>
            <consortium name="The Broad Institute Genomics Platform"/>
            <consortium name="The Broad Institute Genome Sequencing Center for Infectious Disease"/>
            <person name="Wu L."/>
            <person name="Ma J."/>
        </authorList>
    </citation>
    <scope>NUCLEOTIDE SEQUENCE [LARGE SCALE GENOMIC DNA]</scope>
    <source>
        <strain evidence="4">CGMCC 1.3240</strain>
    </source>
</reference>